<keyword evidence="2" id="KW-0805">Transcription regulation</keyword>
<feature type="domain" description="HTH lysR-type" evidence="5">
    <location>
        <begin position="12"/>
        <end position="69"/>
    </location>
</feature>
<dbReference type="PATRIC" id="fig|292.27.peg.1927"/>
<dbReference type="GO" id="GO:0005829">
    <property type="term" value="C:cytosol"/>
    <property type="evidence" value="ECO:0007669"/>
    <property type="project" value="TreeGrafter"/>
</dbReference>
<dbReference type="PROSITE" id="PS50931">
    <property type="entry name" value="HTH_LYSR"/>
    <property type="match status" value="1"/>
</dbReference>
<dbReference type="GO" id="GO:0003700">
    <property type="term" value="F:DNA-binding transcription factor activity"/>
    <property type="evidence" value="ECO:0007669"/>
    <property type="project" value="InterPro"/>
</dbReference>
<name>A0A0J5WWQ0_BURCE</name>
<dbReference type="InterPro" id="IPR005119">
    <property type="entry name" value="LysR_subst-bd"/>
</dbReference>
<reference evidence="6 7" key="1">
    <citation type="submission" date="2015-05" db="EMBL/GenBank/DDBJ databases">
        <title>Draft genome of Burkholderia cepacia LK29.</title>
        <authorList>
            <person name="Chan X.Y."/>
        </authorList>
    </citation>
    <scope>NUCLEOTIDE SEQUENCE [LARGE SCALE GENOMIC DNA]</scope>
    <source>
        <strain evidence="6 7">LK29</strain>
    </source>
</reference>
<sequence length="305" mass="33026">MNQPDFPTLRPPTLKQLRAFAAVYELRKLTAAAQRLSITQSAISVLIRQLEDGLGTRLFDRTTRSLHPTRAADETIVVVERILRDLDSLGTGLRDLTALRRGRVSVAVTPTLGEIVLPEALRQFARQYPNIHVAVDDCAPDQFVSRVVGEHVDFGIGAPERAAADVDTLTLRRDHLAVVLPYGHALASQRQVRWSQLAGHAVITVRPGYGIRPLIDATAARAGVSLNVVNEVAFLSTALWMADCGLGAAIMPSAYAARGAHKERVVLPLVAPKVSRDVALVTKRGRSLSAAAQHLVDVLVDTLKS</sequence>
<dbReference type="Gene3D" id="1.10.10.10">
    <property type="entry name" value="Winged helix-like DNA-binding domain superfamily/Winged helix DNA-binding domain"/>
    <property type="match status" value="1"/>
</dbReference>
<comment type="caution">
    <text evidence="6">The sequence shown here is derived from an EMBL/GenBank/DDBJ whole genome shotgun (WGS) entry which is preliminary data.</text>
</comment>
<dbReference type="FunFam" id="1.10.10.10:FF:000001">
    <property type="entry name" value="LysR family transcriptional regulator"/>
    <property type="match status" value="1"/>
</dbReference>
<evidence type="ECO:0000259" key="5">
    <source>
        <dbReference type="PROSITE" id="PS50931"/>
    </source>
</evidence>
<dbReference type="GO" id="GO:0003677">
    <property type="term" value="F:DNA binding"/>
    <property type="evidence" value="ECO:0007669"/>
    <property type="project" value="UniProtKB-KW"/>
</dbReference>
<dbReference type="SUPFAM" id="SSF53850">
    <property type="entry name" value="Periplasmic binding protein-like II"/>
    <property type="match status" value="1"/>
</dbReference>
<dbReference type="PRINTS" id="PR00039">
    <property type="entry name" value="HTHLYSR"/>
</dbReference>
<dbReference type="Proteomes" id="UP000036338">
    <property type="component" value="Unassembled WGS sequence"/>
</dbReference>
<gene>
    <name evidence="6" type="ORF">VL15_11100</name>
</gene>
<evidence type="ECO:0000313" key="7">
    <source>
        <dbReference type="Proteomes" id="UP000036338"/>
    </source>
</evidence>
<dbReference type="CDD" id="cd08440">
    <property type="entry name" value="PBP2_LTTR_like_4"/>
    <property type="match status" value="1"/>
</dbReference>
<dbReference type="SUPFAM" id="SSF46785">
    <property type="entry name" value="Winged helix' DNA-binding domain"/>
    <property type="match status" value="1"/>
</dbReference>
<dbReference type="Gene3D" id="3.40.190.290">
    <property type="match status" value="1"/>
</dbReference>
<dbReference type="Pfam" id="PF03466">
    <property type="entry name" value="LysR_substrate"/>
    <property type="match status" value="1"/>
</dbReference>
<evidence type="ECO:0000313" key="6">
    <source>
        <dbReference type="EMBL" id="KML59154.1"/>
    </source>
</evidence>
<dbReference type="InterPro" id="IPR036388">
    <property type="entry name" value="WH-like_DNA-bd_sf"/>
</dbReference>
<accession>A0A0J5WWQ0</accession>
<dbReference type="InterPro" id="IPR036390">
    <property type="entry name" value="WH_DNA-bd_sf"/>
</dbReference>
<comment type="similarity">
    <text evidence="1">Belongs to the LysR transcriptional regulatory family.</text>
</comment>
<evidence type="ECO:0000256" key="3">
    <source>
        <dbReference type="ARBA" id="ARBA00023125"/>
    </source>
</evidence>
<dbReference type="RefSeq" id="WP_048245538.1">
    <property type="nucleotide sequence ID" value="NZ_LDWR01000018.1"/>
</dbReference>
<keyword evidence="3" id="KW-0238">DNA-binding</keyword>
<dbReference type="InterPro" id="IPR050950">
    <property type="entry name" value="HTH-type_LysR_regulators"/>
</dbReference>
<evidence type="ECO:0000256" key="4">
    <source>
        <dbReference type="ARBA" id="ARBA00023163"/>
    </source>
</evidence>
<evidence type="ECO:0000256" key="2">
    <source>
        <dbReference type="ARBA" id="ARBA00023015"/>
    </source>
</evidence>
<dbReference type="InterPro" id="IPR000847">
    <property type="entry name" value="LysR_HTH_N"/>
</dbReference>
<proteinExistence type="inferred from homology"/>
<dbReference type="PANTHER" id="PTHR30419:SF8">
    <property type="entry name" value="NITROGEN ASSIMILATION TRANSCRIPTIONAL ACTIVATOR-RELATED"/>
    <property type="match status" value="1"/>
</dbReference>
<dbReference type="PANTHER" id="PTHR30419">
    <property type="entry name" value="HTH-TYPE TRANSCRIPTIONAL REGULATOR YBHD"/>
    <property type="match status" value="1"/>
</dbReference>
<protein>
    <submittedName>
        <fullName evidence="6">LysR family transcriptional regulator</fullName>
    </submittedName>
</protein>
<dbReference type="AlphaFoldDB" id="A0A0J5WWQ0"/>
<dbReference type="Pfam" id="PF00126">
    <property type="entry name" value="HTH_1"/>
    <property type="match status" value="1"/>
</dbReference>
<dbReference type="EMBL" id="LDWR01000018">
    <property type="protein sequence ID" value="KML59154.1"/>
    <property type="molecule type" value="Genomic_DNA"/>
</dbReference>
<keyword evidence="4" id="KW-0804">Transcription</keyword>
<organism evidence="6 7">
    <name type="scientific">Burkholderia cepacia</name>
    <name type="common">Pseudomonas cepacia</name>
    <dbReference type="NCBI Taxonomy" id="292"/>
    <lineage>
        <taxon>Bacteria</taxon>
        <taxon>Pseudomonadati</taxon>
        <taxon>Pseudomonadota</taxon>
        <taxon>Betaproteobacteria</taxon>
        <taxon>Burkholderiales</taxon>
        <taxon>Burkholderiaceae</taxon>
        <taxon>Burkholderia</taxon>
        <taxon>Burkholderia cepacia complex</taxon>
    </lineage>
</organism>
<evidence type="ECO:0000256" key="1">
    <source>
        <dbReference type="ARBA" id="ARBA00009437"/>
    </source>
</evidence>